<dbReference type="Pfam" id="PF10145">
    <property type="entry name" value="PhageMin_Tail"/>
    <property type="match status" value="1"/>
</dbReference>
<dbReference type="EMBL" id="MT451981">
    <property type="protein sequence ID" value="QKN87602.1"/>
    <property type="molecule type" value="Genomic_DNA"/>
</dbReference>
<dbReference type="RefSeq" id="YP_010756311.1">
    <property type="nucleotide sequence ID" value="NC_073486.1"/>
</dbReference>
<feature type="domain" description="Phage tail tape measure protein" evidence="1">
    <location>
        <begin position="226"/>
        <end position="417"/>
    </location>
</feature>
<evidence type="ECO:0000259" key="1">
    <source>
        <dbReference type="Pfam" id="PF10145"/>
    </source>
</evidence>
<organism evidence="2 3">
    <name type="scientific">Streptomyces phage Vondra</name>
    <dbReference type="NCBI Taxonomy" id="2736273"/>
    <lineage>
        <taxon>Viruses</taxon>
        <taxon>Duplodnaviria</taxon>
        <taxon>Heunggongvirae</taxon>
        <taxon>Uroviricota</taxon>
        <taxon>Caudoviricetes</taxon>
        <taxon>Ignaciovirus</taxon>
        <taxon>Ignaciovirus vondra</taxon>
    </lineage>
</organism>
<dbReference type="Proteomes" id="UP000509608">
    <property type="component" value="Segment"/>
</dbReference>
<proteinExistence type="predicted"/>
<dbReference type="GeneID" id="80026066"/>
<evidence type="ECO:0000313" key="2">
    <source>
        <dbReference type="EMBL" id="QKN87602.1"/>
    </source>
</evidence>
<gene>
    <name evidence="2" type="primary">17</name>
    <name evidence="2" type="ORF">SEA_VONDRA_17</name>
</gene>
<evidence type="ECO:0000313" key="3">
    <source>
        <dbReference type="Proteomes" id="UP000509608"/>
    </source>
</evidence>
<keyword evidence="3" id="KW-1185">Reference proteome</keyword>
<protein>
    <submittedName>
        <fullName evidence="2">Tape measure protein</fullName>
    </submittedName>
</protein>
<name>A0A6M9Z4N0_9CAUD</name>
<dbReference type="KEGG" id="vg:80026066"/>
<dbReference type="GO" id="GO:0098003">
    <property type="term" value="P:viral tail assembly"/>
    <property type="evidence" value="ECO:0007669"/>
    <property type="project" value="UniProtKB-KW"/>
</dbReference>
<reference evidence="2 3" key="1">
    <citation type="submission" date="2020-05" db="EMBL/GenBank/DDBJ databases">
        <authorList>
            <person name="Vondra J.M."/>
            <person name="Stovall M.A."/>
            <person name="Menchaca C."/>
            <person name="Bhuiyan S."/>
            <person name="Subhayu N."/>
            <person name="Hughes L.E."/>
            <person name="Garlena R.A."/>
            <person name="Russell D.A."/>
            <person name="Pope W.H."/>
            <person name="Jacobs-Sera D."/>
            <person name="Hatfull G.F."/>
        </authorList>
    </citation>
    <scope>NUCLEOTIDE SEQUENCE [LARGE SCALE GENOMIC DNA]</scope>
</reference>
<dbReference type="InterPro" id="IPR010090">
    <property type="entry name" value="Phage_tape_meas"/>
</dbReference>
<sequence>MMALTIGELTGYITIDDRAVRPALSRAEGEMRTAGRRITTAAGQAGEAAGQALGDATADGARDGLDEVETAARSAGRQAGDALATGVQAGLADVETAARASGRRAGDDLADGVQSGIADLDDGARAAGRRAGAAVGDGLADGGEAGAGRLRQVAEGAFAKVKLAAAAAGIAAGAVLMQGIGTALEQGKITGRLQAQLGATPAVAKRYGKIAGQMYADAVTEDFQGATDAISATMRAGLLPTGATNSQIREISTNVTDLASTFELDLGQTANAVGQVMKTGLAPNAKIALDVITKGLQKMGPRADDIADTFNEYSVIFQRLGLNVKTATGLMSQGLKAGARDTDVVADALKEFTIEAVAGSDKIVGGFRAVGLDANKMVKMISQGGPQATKALQMTLDALREMEDPVKRDAAAVELFGTKSEDMQKALLALDPKSAVDALGEVGGAANGMGDALRDNAATRVEAFKRGLQQNVVDFLGTKVIPALTGLKAYVTKHLKNLWEEAGKGTDSKVDQAAKFVELLAQRIGEKLMELGPKMIDWLQQAGQKAAAYIAENPEKVFKVSAIAAAITAGVITLPGLIAGALVTSAAIITTNFTKELITKTNEKLAEWWMSFGTWISEKAASAGGVMNSLGSAIGGWFSDLWANYISGPVSRTWNDFIATVQGLPGRAGAALSGLGSRLSESARQGWSRFQAAAAARVADTVTWVRGIPSRISSAVGNLGSLLYSKGQDVARGLWQGIQGMGGWLKGQLMSWARSVVPGPIAKALGIHSPSKVTAAQGKWIARGLIKGLTGSEKQVRAASAKLADAVADGLRPGKKRSKALGKISSGSKKLVQLARQEERVASQLKAAQKKLASQIAARDKLAADVRKGVLDSGAITSMDGPATADTIINTLSARVDQAQRFAQQLAQLKKKGVRSDLIAQIASAGVDQGAASAAVLANASASQIKQINSQQAALVKAANAAGRTAGDAMYGSGIQAAQGLVKGLQSQQAAIEKQMLKIATGMQKAITKALGIKSPSRVMAALGRFIPQGLVQGIDGGRGAVDASMSALVDPSAVPIPSGSMATAGAGAGTGGSAGPTVIEIRSSGARRDDALLEELRHAIRVRGGDVQLVLAGKR</sequence>
<accession>A0A6M9Z4N0</accession>